<dbReference type="Proteomes" id="UP001221302">
    <property type="component" value="Unassembled WGS sequence"/>
</dbReference>
<dbReference type="EMBL" id="JARGDL010000002">
    <property type="protein sequence ID" value="MDF1610966.1"/>
    <property type="molecule type" value="Genomic_DNA"/>
</dbReference>
<organism evidence="1 2">
    <name type="scientific">Stygiobacter electus</name>
    <dbReference type="NCBI Taxonomy" id="3032292"/>
    <lineage>
        <taxon>Bacteria</taxon>
        <taxon>Pseudomonadati</taxon>
        <taxon>Ignavibacteriota</taxon>
        <taxon>Ignavibacteria</taxon>
        <taxon>Ignavibacteriales</taxon>
        <taxon>Melioribacteraceae</taxon>
        <taxon>Stygiobacter</taxon>
    </lineage>
</organism>
<dbReference type="InterPro" id="IPR036465">
    <property type="entry name" value="vWFA_dom_sf"/>
</dbReference>
<evidence type="ECO:0000313" key="1">
    <source>
        <dbReference type="EMBL" id="MDF1610966.1"/>
    </source>
</evidence>
<gene>
    <name evidence="1" type="ORF">P0M35_02285</name>
</gene>
<accession>A0AAE3TBZ8</accession>
<protein>
    <submittedName>
        <fullName evidence="1">VWA domain-containing protein</fullName>
    </submittedName>
</protein>
<evidence type="ECO:0000313" key="2">
    <source>
        <dbReference type="Proteomes" id="UP001221302"/>
    </source>
</evidence>
<dbReference type="RefSeq" id="WP_321534732.1">
    <property type="nucleotide sequence ID" value="NZ_JARGDL010000002.1"/>
</dbReference>
<dbReference type="InterPro" id="IPR029062">
    <property type="entry name" value="Class_I_gatase-like"/>
</dbReference>
<dbReference type="SUPFAM" id="SSF53300">
    <property type="entry name" value="vWA-like"/>
    <property type="match status" value="1"/>
</dbReference>
<proteinExistence type="predicted"/>
<dbReference type="Gene3D" id="3.40.50.410">
    <property type="entry name" value="von Willebrand factor, type A domain"/>
    <property type="match status" value="1"/>
</dbReference>
<dbReference type="PANTHER" id="PTHR37947:SF1">
    <property type="entry name" value="BLL2462 PROTEIN"/>
    <property type="match status" value="1"/>
</dbReference>
<keyword evidence="2" id="KW-1185">Reference proteome</keyword>
<name>A0AAE3TBZ8_9BACT</name>
<dbReference type="AlphaFoldDB" id="A0AAE3TBZ8"/>
<dbReference type="PANTHER" id="PTHR37947">
    <property type="entry name" value="BLL2462 PROTEIN"/>
    <property type="match status" value="1"/>
</dbReference>
<reference evidence="1" key="1">
    <citation type="submission" date="2023-03" db="EMBL/GenBank/DDBJ databases">
        <title>Stygiobacter electus gen. nov., sp. nov., facultatively anaerobic thermotolerant bacterium of the class Ignavibacteria from a well of Yessentuki mineral water deposit.</title>
        <authorList>
            <person name="Podosokorskaya O.A."/>
            <person name="Elcheninov A.G."/>
            <person name="Petrova N.F."/>
            <person name="Zavarzina D.G."/>
            <person name="Kublanov I.V."/>
            <person name="Merkel A.Y."/>
        </authorList>
    </citation>
    <scope>NUCLEOTIDE SEQUENCE</scope>
    <source>
        <strain evidence="1">09-Me</strain>
    </source>
</reference>
<comment type="caution">
    <text evidence="1">The sequence shown here is derived from an EMBL/GenBank/DDBJ whole genome shotgun (WGS) entry which is preliminary data.</text>
</comment>
<sequence length="636" mass="73985">MYKYENNKFTYLLIDNSNSIVLKDSSKTITKINSITNYLTRLKKNNIKIFSFDNNVHEIGNNSLLNFSAQGTNFYSVYNHLAKNKSEIENVVIISDGNLNQGEDPINNFEKLGLPIFTLGVGDTTTSKNVEINSVNHNNFVFYNKEIDISVIILNKGYENKNFNIRLYEEDKLILQKNDILNSSGFNKVSLKIKPSKIGEVKYKIEIDKFNGEESYNDNSKIFFINVLSNKLKIGLVSDAPSNDLTIISNALKNEENYQIIKYYKINESKSWIEPTKIPIDSIDVFFFINFPTKATRQNEIELFYNQIKKGKPFFISISNYTELEKLKYFSFNLPITIKSNFNESQKVNPDILQNEFISNFSQVSSRTDIWNKLAPIDQLNFNFTLKTESKSIVNSQFKNVDLNRPMMIIRNIGNERSFLFNGYNFWYWQFQTVDLNKDFISNFIIEIAKWLSQTKNKNYFSIRTNKKSYSQNEEVEFYAELYDQSFNPIDTSKISVKIKNTSSEIDLTPQGNGVYSGKVVPNSTGEILFEATNSYYRNSLSRATSRFYVSNIPIEKTETKLNSNYLKQISLQTNGKYFYIDDAKNIRDFIVHSQATKNEITIKKDFELWHNKFIIIALIFLLSIEWLTRKLFGMI</sequence>
<dbReference type="CDD" id="cd00198">
    <property type="entry name" value="vWFA"/>
    <property type="match status" value="1"/>
</dbReference>
<dbReference type="SUPFAM" id="SSF52317">
    <property type="entry name" value="Class I glutamine amidotransferase-like"/>
    <property type="match status" value="1"/>
</dbReference>